<reference evidence="1 2" key="2">
    <citation type="journal article" date="2022" name="Mol. Ecol. Resour.">
        <title>The genomes of chicory, endive, great burdock and yacon provide insights into Asteraceae paleo-polyploidization history and plant inulin production.</title>
        <authorList>
            <person name="Fan W."/>
            <person name="Wang S."/>
            <person name="Wang H."/>
            <person name="Wang A."/>
            <person name="Jiang F."/>
            <person name="Liu H."/>
            <person name="Zhao H."/>
            <person name="Xu D."/>
            <person name="Zhang Y."/>
        </authorList>
    </citation>
    <scope>NUCLEOTIDE SEQUENCE [LARGE SCALE GENOMIC DNA]</scope>
    <source>
        <strain evidence="2">cv. Yunnan</strain>
        <tissue evidence="1">Leaves</tissue>
    </source>
</reference>
<name>A0ACB9K181_9ASTR</name>
<protein>
    <submittedName>
        <fullName evidence="1">Uncharacterized protein</fullName>
    </submittedName>
</protein>
<evidence type="ECO:0000313" key="2">
    <source>
        <dbReference type="Proteomes" id="UP001056120"/>
    </source>
</evidence>
<keyword evidence="2" id="KW-1185">Reference proteome</keyword>
<dbReference type="Proteomes" id="UP001056120">
    <property type="component" value="Linkage Group LG01"/>
</dbReference>
<reference evidence="2" key="1">
    <citation type="journal article" date="2022" name="Mol. Ecol. Resour.">
        <title>The genomes of chicory, endive, great burdock and yacon provide insights into Asteraceae palaeo-polyploidization history and plant inulin production.</title>
        <authorList>
            <person name="Fan W."/>
            <person name="Wang S."/>
            <person name="Wang H."/>
            <person name="Wang A."/>
            <person name="Jiang F."/>
            <person name="Liu H."/>
            <person name="Zhao H."/>
            <person name="Xu D."/>
            <person name="Zhang Y."/>
        </authorList>
    </citation>
    <scope>NUCLEOTIDE SEQUENCE [LARGE SCALE GENOMIC DNA]</scope>
    <source>
        <strain evidence="2">cv. Yunnan</strain>
    </source>
</reference>
<gene>
    <name evidence="1" type="ORF">L1987_00054</name>
</gene>
<evidence type="ECO:0000313" key="1">
    <source>
        <dbReference type="EMBL" id="KAI3826014.1"/>
    </source>
</evidence>
<comment type="caution">
    <text evidence="1">The sequence shown here is derived from an EMBL/GenBank/DDBJ whole genome shotgun (WGS) entry which is preliminary data.</text>
</comment>
<dbReference type="EMBL" id="CM042018">
    <property type="protein sequence ID" value="KAI3826014.1"/>
    <property type="molecule type" value="Genomic_DNA"/>
</dbReference>
<accession>A0ACB9K181</accession>
<organism evidence="1 2">
    <name type="scientific">Smallanthus sonchifolius</name>
    <dbReference type="NCBI Taxonomy" id="185202"/>
    <lineage>
        <taxon>Eukaryota</taxon>
        <taxon>Viridiplantae</taxon>
        <taxon>Streptophyta</taxon>
        <taxon>Embryophyta</taxon>
        <taxon>Tracheophyta</taxon>
        <taxon>Spermatophyta</taxon>
        <taxon>Magnoliopsida</taxon>
        <taxon>eudicotyledons</taxon>
        <taxon>Gunneridae</taxon>
        <taxon>Pentapetalae</taxon>
        <taxon>asterids</taxon>
        <taxon>campanulids</taxon>
        <taxon>Asterales</taxon>
        <taxon>Asteraceae</taxon>
        <taxon>Asteroideae</taxon>
        <taxon>Heliantheae alliance</taxon>
        <taxon>Millerieae</taxon>
        <taxon>Smallanthus</taxon>
    </lineage>
</organism>
<proteinExistence type="predicted"/>
<sequence>MKLWKRLNKKDGQTPLRCISGKSHLLISNCVGDLLGKLYLLYFEDFLLFSGFVCVSGFDKKEQALRLLRARLHFPASRLKTSKTSKPKIDEKEKLMQ</sequence>